<keyword evidence="3" id="KW-1185">Reference proteome</keyword>
<feature type="chain" id="PRO_5020282215" evidence="1">
    <location>
        <begin position="24"/>
        <end position="193"/>
    </location>
</feature>
<sequence>MRNPWRILLMATLALMAALPLQAREGAGFPSGASYEACSMIASQYLTTIQLLQKGFDPEVLRETLPGLTDPGARRIDSLQKQIERSGIIETYSGVNARYARCASKVHEQRGQPEPGTRQHHFYVCAGENKVRYEILLAALAGGQPDEIREQLAPPHREVATRIFQRLRESNTDVVFSELASELKVCLKNDPAG</sequence>
<evidence type="ECO:0000313" key="3">
    <source>
        <dbReference type="Proteomes" id="UP000295830"/>
    </source>
</evidence>
<name>A0A4R7JTH2_9GAMM</name>
<keyword evidence="1" id="KW-0732">Signal</keyword>
<evidence type="ECO:0000313" key="2">
    <source>
        <dbReference type="EMBL" id="TDT41622.1"/>
    </source>
</evidence>
<dbReference type="EMBL" id="SOAX01000003">
    <property type="protein sequence ID" value="TDT41622.1"/>
    <property type="molecule type" value="Genomic_DNA"/>
</dbReference>
<accession>A0A4R7JTH2</accession>
<comment type="caution">
    <text evidence="2">The sequence shown here is derived from an EMBL/GenBank/DDBJ whole genome shotgun (WGS) entry which is preliminary data.</text>
</comment>
<proteinExistence type="predicted"/>
<evidence type="ECO:0000256" key="1">
    <source>
        <dbReference type="SAM" id="SignalP"/>
    </source>
</evidence>
<reference evidence="2 3" key="1">
    <citation type="submission" date="2019-03" db="EMBL/GenBank/DDBJ databases">
        <title>Genomic Encyclopedia of Type Strains, Phase IV (KMG-IV): sequencing the most valuable type-strain genomes for metagenomic binning, comparative biology and taxonomic classification.</title>
        <authorList>
            <person name="Goeker M."/>
        </authorList>
    </citation>
    <scope>NUCLEOTIDE SEQUENCE [LARGE SCALE GENOMIC DNA]</scope>
    <source>
        <strain evidence="2 3">DSM 15505</strain>
    </source>
</reference>
<dbReference type="RefSeq" id="WP_133735977.1">
    <property type="nucleotide sequence ID" value="NZ_SOAX01000003.1"/>
</dbReference>
<organism evidence="2 3">
    <name type="scientific">Halospina denitrificans</name>
    <dbReference type="NCBI Taxonomy" id="332522"/>
    <lineage>
        <taxon>Bacteria</taxon>
        <taxon>Pseudomonadati</taxon>
        <taxon>Pseudomonadota</taxon>
        <taxon>Gammaproteobacteria</taxon>
        <taxon>Halospina</taxon>
    </lineage>
</organism>
<gene>
    <name evidence="2" type="ORF">DES49_1722</name>
</gene>
<dbReference type="AlphaFoldDB" id="A0A4R7JTH2"/>
<dbReference type="OrthoDB" id="6181715at2"/>
<feature type="signal peptide" evidence="1">
    <location>
        <begin position="1"/>
        <end position="23"/>
    </location>
</feature>
<dbReference type="Proteomes" id="UP000295830">
    <property type="component" value="Unassembled WGS sequence"/>
</dbReference>
<protein>
    <submittedName>
        <fullName evidence="2">Uncharacterized protein</fullName>
    </submittedName>
</protein>